<dbReference type="HOGENOM" id="CLU_000022_59_9_6"/>
<dbReference type="SUPFAM" id="SSF56801">
    <property type="entry name" value="Acetyl-CoA synthetase-like"/>
    <property type="match status" value="1"/>
</dbReference>
<evidence type="ECO:0000313" key="2">
    <source>
        <dbReference type="EMBL" id="EAR30493.1"/>
    </source>
</evidence>
<evidence type="ECO:0000259" key="1">
    <source>
        <dbReference type="Pfam" id="PF00501"/>
    </source>
</evidence>
<dbReference type="EMBL" id="AAOH01000001">
    <property type="protein sequence ID" value="EAR30493.1"/>
    <property type="molecule type" value="Genomic_DNA"/>
</dbReference>
<protein>
    <submittedName>
        <fullName evidence="2">Putative long-chain-fatty-acid-CoA ligase</fullName>
    </submittedName>
</protein>
<gene>
    <name evidence="2" type="ORF">PTD2_02951</name>
</gene>
<dbReference type="PROSITE" id="PS00455">
    <property type="entry name" value="AMP_BINDING"/>
    <property type="match status" value="1"/>
</dbReference>
<dbReference type="STRING" id="87626.PTD2_02951"/>
<dbReference type="GO" id="GO:0016405">
    <property type="term" value="F:CoA-ligase activity"/>
    <property type="evidence" value="ECO:0007669"/>
    <property type="project" value="TreeGrafter"/>
</dbReference>
<dbReference type="InterPro" id="IPR020845">
    <property type="entry name" value="AMP-binding_CS"/>
</dbReference>
<accession>A4C4L1</accession>
<sequence length="497" mass="53872">MSLIDSISQFETRIALDDGECQLSYEQLIEAVHVRSRLLTHLNVQTLALHIDNCIEWILFDLAAQQANITIISVPLFFTESQIKHLIESSAVDCFISEQINNDISAVGSEVFVGFGRTLFIAQLMQSDFGMRPNGTQKVTFTSGSTGLPKGVCLSVENQTVVAHSLVDAIALKAPKHLCLLPLSVLLENIAGVYAPLLAGGTVTLVSLEALGFNGTKLVEPNKLLMNISRAEPNSLILVPELLLLLVNAIKAGWTTPTSLKFIAVGGAKVACDLLEEAHRLGLPVYQGYGLSECGSVVSLNTPLDCNHASAGKVLPHCQVYEVDGELVVCGNCHLGYQNDPDSWFAREFKTGDLAVINDDFLIINGRKKNLIISSFGRNIAPEWPESLLQATGLFYQAVVLGEERPFCIALLVPIKPMDEANLSAAINKVNAQLPDYAKVRAYEVLNAPMSQIDNLYTANNRPKRTEIATHFAAQVNALYASKSQCAEPVGSALESL</sequence>
<feature type="domain" description="AMP-dependent synthetase/ligase" evidence="1">
    <location>
        <begin position="8"/>
        <end position="326"/>
    </location>
</feature>
<dbReference type="PANTHER" id="PTHR24096">
    <property type="entry name" value="LONG-CHAIN-FATTY-ACID--COA LIGASE"/>
    <property type="match status" value="1"/>
</dbReference>
<dbReference type="Pfam" id="PF23562">
    <property type="entry name" value="AMP-binding_C_3"/>
    <property type="match status" value="1"/>
</dbReference>
<name>A4C4L1_9GAMM</name>
<dbReference type="InterPro" id="IPR000873">
    <property type="entry name" value="AMP-dep_synth/lig_dom"/>
</dbReference>
<dbReference type="InterPro" id="IPR042099">
    <property type="entry name" value="ANL_N_sf"/>
</dbReference>
<dbReference type="Pfam" id="PF00501">
    <property type="entry name" value="AMP-binding"/>
    <property type="match status" value="1"/>
</dbReference>
<dbReference type="RefSeq" id="WP_009836791.1">
    <property type="nucleotide sequence ID" value="NZ_AAOH01000001.1"/>
</dbReference>
<keyword evidence="2" id="KW-0436">Ligase</keyword>
<proteinExistence type="predicted"/>
<evidence type="ECO:0000313" key="3">
    <source>
        <dbReference type="Proteomes" id="UP000006201"/>
    </source>
</evidence>
<dbReference type="eggNOG" id="COG1022">
    <property type="taxonomic scope" value="Bacteria"/>
</dbReference>
<comment type="caution">
    <text evidence="2">The sequence shown here is derived from an EMBL/GenBank/DDBJ whole genome shotgun (WGS) entry which is preliminary data.</text>
</comment>
<dbReference type="Proteomes" id="UP000006201">
    <property type="component" value="Unassembled WGS sequence"/>
</dbReference>
<dbReference type="Gene3D" id="3.40.50.12780">
    <property type="entry name" value="N-terminal domain of ligase-like"/>
    <property type="match status" value="1"/>
</dbReference>
<reference evidence="2 3" key="1">
    <citation type="submission" date="2006-02" db="EMBL/GenBank/DDBJ databases">
        <authorList>
            <person name="Moran M.A."/>
            <person name="Kjelleberg S."/>
            <person name="Egan S."/>
            <person name="Saunders N."/>
            <person name="Thomas T."/>
            <person name="Ferriera S."/>
            <person name="Johnson J."/>
            <person name="Kravitz S."/>
            <person name="Halpern A."/>
            <person name="Remington K."/>
            <person name="Beeson K."/>
            <person name="Tran B."/>
            <person name="Rogers Y.-H."/>
            <person name="Friedman R."/>
            <person name="Venter J.C."/>
        </authorList>
    </citation>
    <scope>NUCLEOTIDE SEQUENCE [LARGE SCALE GENOMIC DNA]</scope>
    <source>
        <strain evidence="2 3">D2</strain>
    </source>
</reference>
<keyword evidence="3" id="KW-1185">Reference proteome</keyword>
<dbReference type="AlphaFoldDB" id="A4C4L1"/>
<dbReference type="OrthoDB" id="9803968at2"/>
<organism evidence="2 3">
    <name type="scientific">Pseudoalteromonas tunicata D2</name>
    <dbReference type="NCBI Taxonomy" id="87626"/>
    <lineage>
        <taxon>Bacteria</taxon>
        <taxon>Pseudomonadati</taxon>
        <taxon>Pseudomonadota</taxon>
        <taxon>Gammaproteobacteria</taxon>
        <taxon>Alteromonadales</taxon>
        <taxon>Pseudoalteromonadaceae</taxon>
        <taxon>Pseudoalteromonas</taxon>
    </lineage>
</organism>